<reference evidence="1 2" key="1">
    <citation type="submission" date="2021-03" db="EMBL/GenBank/DDBJ databases">
        <title>Actinoplanes flavus sp. nov., a novel actinomycete isolated from Coconut Palm rhizosphere soil.</title>
        <authorList>
            <person name="Luo X."/>
        </authorList>
    </citation>
    <scope>NUCLEOTIDE SEQUENCE [LARGE SCALE GENOMIC DNA]</scope>
    <source>
        <strain evidence="1 2">NEAU-H7</strain>
    </source>
</reference>
<accession>A0ABS3UVW6</accession>
<evidence type="ECO:0000313" key="2">
    <source>
        <dbReference type="Proteomes" id="UP000679690"/>
    </source>
</evidence>
<name>A0ABS3UVW6_9ACTN</name>
<dbReference type="RefSeq" id="WP_208471879.1">
    <property type="nucleotide sequence ID" value="NZ_JAGFNS010000030.1"/>
</dbReference>
<protein>
    <submittedName>
        <fullName evidence="1">Uncharacterized protein</fullName>
    </submittedName>
</protein>
<dbReference type="Pfam" id="PF19739">
    <property type="entry name" value="DUF6228"/>
    <property type="match status" value="1"/>
</dbReference>
<keyword evidence="2" id="KW-1185">Reference proteome</keyword>
<sequence length="144" mass="15838">MSEPFVLGRAGAARWVVHTPEDLHGDGYIFTVRTELHEDGMTAVTTATVGSGFDGRETTLAGFLDDLVADWHGWDGSRVWQSMERELTVDARHDRRRHVSLRVTLRPSGPSGDDSAWSATAVFVLEAGEEMSRLAGNLAAWSRL</sequence>
<evidence type="ECO:0000313" key="1">
    <source>
        <dbReference type="EMBL" id="MBO3742686.1"/>
    </source>
</evidence>
<gene>
    <name evidence="1" type="ORF">J5X75_34760</name>
</gene>
<dbReference type="InterPro" id="IPR046196">
    <property type="entry name" value="DUF6228"/>
</dbReference>
<proteinExistence type="predicted"/>
<comment type="caution">
    <text evidence="1">The sequence shown here is derived from an EMBL/GenBank/DDBJ whole genome shotgun (WGS) entry which is preliminary data.</text>
</comment>
<dbReference type="Proteomes" id="UP000679690">
    <property type="component" value="Unassembled WGS sequence"/>
</dbReference>
<dbReference type="EMBL" id="JAGFNS010000030">
    <property type="protein sequence ID" value="MBO3742686.1"/>
    <property type="molecule type" value="Genomic_DNA"/>
</dbReference>
<organism evidence="1 2">
    <name type="scientific">Actinoplanes flavus</name>
    <dbReference type="NCBI Taxonomy" id="2820290"/>
    <lineage>
        <taxon>Bacteria</taxon>
        <taxon>Bacillati</taxon>
        <taxon>Actinomycetota</taxon>
        <taxon>Actinomycetes</taxon>
        <taxon>Micromonosporales</taxon>
        <taxon>Micromonosporaceae</taxon>
        <taxon>Actinoplanes</taxon>
    </lineage>
</organism>